<protein>
    <recommendedName>
        <fullName evidence="3">F-box domain-containing protein</fullName>
    </recommendedName>
</protein>
<name>A0A6A6XSK7_9PLEO</name>
<dbReference type="Proteomes" id="UP000799757">
    <property type="component" value="Unassembled WGS sequence"/>
</dbReference>
<accession>A0A6A6XSK7</accession>
<dbReference type="AlphaFoldDB" id="A0A6A6XSK7"/>
<dbReference type="EMBL" id="MU001764">
    <property type="protein sequence ID" value="KAF2799430.1"/>
    <property type="molecule type" value="Genomic_DNA"/>
</dbReference>
<organism evidence="1 2">
    <name type="scientific">Melanomma pulvis-pyrius CBS 109.77</name>
    <dbReference type="NCBI Taxonomy" id="1314802"/>
    <lineage>
        <taxon>Eukaryota</taxon>
        <taxon>Fungi</taxon>
        <taxon>Dikarya</taxon>
        <taxon>Ascomycota</taxon>
        <taxon>Pezizomycotina</taxon>
        <taxon>Dothideomycetes</taxon>
        <taxon>Pleosporomycetidae</taxon>
        <taxon>Pleosporales</taxon>
        <taxon>Melanommataceae</taxon>
        <taxon>Melanomma</taxon>
    </lineage>
</organism>
<proteinExistence type="predicted"/>
<evidence type="ECO:0000313" key="2">
    <source>
        <dbReference type="Proteomes" id="UP000799757"/>
    </source>
</evidence>
<reference evidence="1" key="1">
    <citation type="journal article" date="2020" name="Stud. Mycol.">
        <title>101 Dothideomycetes genomes: a test case for predicting lifestyles and emergence of pathogens.</title>
        <authorList>
            <person name="Haridas S."/>
            <person name="Albert R."/>
            <person name="Binder M."/>
            <person name="Bloem J."/>
            <person name="Labutti K."/>
            <person name="Salamov A."/>
            <person name="Andreopoulos B."/>
            <person name="Baker S."/>
            <person name="Barry K."/>
            <person name="Bills G."/>
            <person name="Bluhm B."/>
            <person name="Cannon C."/>
            <person name="Castanera R."/>
            <person name="Culley D."/>
            <person name="Daum C."/>
            <person name="Ezra D."/>
            <person name="Gonzalez J."/>
            <person name="Henrissat B."/>
            <person name="Kuo A."/>
            <person name="Liang C."/>
            <person name="Lipzen A."/>
            <person name="Lutzoni F."/>
            <person name="Magnuson J."/>
            <person name="Mondo S."/>
            <person name="Nolan M."/>
            <person name="Ohm R."/>
            <person name="Pangilinan J."/>
            <person name="Park H.-J."/>
            <person name="Ramirez L."/>
            <person name="Alfaro M."/>
            <person name="Sun H."/>
            <person name="Tritt A."/>
            <person name="Yoshinaga Y."/>
            <person name="Zwiers L.-H."/>
            <person name="Turgeon B."/>
            <person name="Goodwin S."/>
            <person name="Spatafora J."/>
            <person name="Crous P."/>
            <person name="Grigoriev I."/>
        </authorList>
    </citation>
    <scope>NUCLEOTIDE SEQUENCE</scope>
    <source>
        <strain evidence="1">CBS 109.77</strain>
    </source>
</reference>
<sequence length="224" mass="25140">MRSVPFVACVLSKSSGQSPNGVLPWIQKIRAVRSTRGASSPFLTGVGFLNDRPELIAHPDEAHRYSDSTEGLETHPLRYKSNQFWVFPFHDACWSLLLARVANGEDHSKTQVASHLFNILYCTPRDRFSIFTPGHDYDVVAQFQRPSRNLFQSINTSRIWSYLTADPREILEIDKSLDLSELSSQMIFLAVSKLGPPSTTDVLSRLPVEVITTIFDQSPISGCL</sequence>
<keyword evidence="2" id="KW-1185">Reference proteome</keyword>
<dbReference type="OrthoDB" id="5273847at2759"/>
<evidence type="ECO:0008006" key="3">
    <source>
        <dbReference type="Google" id="ProtNLM"/>
    </source>
</evidence>
<evidence type="ECO:0000313" key="1">
    <source>
        <dbReference type="EMBL" id="KAF2799430.1"/>
    </source>
</evidence>
<gene>
    <name evidence="1" type="ORF">K505DRAFT_332568</name>
</gene>